<dbReference type="Gene3D" id="1.25.40.20">
    <property type="entry name" value="Ankyrin repeat-containing domain"/>
    <property type="match status" value="1"/>
</dbReference>
<dbReference type="PANTHER" id="PTHR22677">
    <property type="entry name" value="ANKYRIN REPEAT DOMAIN-CONTAINING PROTEIN 60"/>
    <property type="match status" value="1"/>
</dbReference>
<reference evidence="4" key="1">
    <citation type="submission" date="2019-08" db="EMBL/GenBank/DDBJ databases">
        <title>The improved chromosome-level genome for the pearl oyster Pinctada fucata martensii using PacBio sequencing and Hi-C.</title>
        <authorList>
            <person name="Zheng Z."/>
        </authorList>
    </citation>
    <scope>NUCLEOTIDE SEQUENCE</scope>
    <source>
        <strain evidence="4">ZZ-2019</strain>
        <tissue evidence="4">Adductor muscle</tissue>
    </source>
</reference>
<dbReference type="Proteomes" id="UP001186944">
    <property type="component" value="Unassembled WGS sequence"/>
</dbReference>
<organism evidence="4 5">
    <name type="scientific">Pinctada imbricata</name>
    <name type="common">Atlantic pearl-oyster</name>
    <name type="synonym">Pinctada martensii</name>
    <dbReference type="NCBI Taxonomy" id="66713"/>
    <lineage>
        <taxon>Eukaryota</taxon>
        <taxon>Metazoa</taxon>
        <taxon>Spiralia</taxon>
        <taxon>Lophotrochozoa</taxon>
        <taxon>Mollusca</taxon>
        <taxon>Bivalvia</taxon>
        <taxon>Autobranchia</taxon>
        <taxon>Pteriomorphia</taxon>
        <taxon>Pterioida</taxon>
        <taxon>Pterioidea</taxon>
        <taxon>Pteriidae</taxon>
        <taxon>Pinctada</taxon>
    </lineage>
</organism>
<dbReference type="PROSITE" id="PS50297">
    <property type="entry name" value="ANK_REP_REGION"/>
    <property type="match status" value="2"/>
</dbReference>
<name>A0AA88XS00_PINIB</name>
<gene>
    <name evidence="4" type="ORF">FSP39_018250</name>
</gene>
<dbReference type="SUPFAM" id="SSF48403">
    <property type="entry name" value="Ankyrin repeat"/>
    <property type="match status" value="1"/>
</dbReference>
<dbReference type="InterPro" id="IPR002110">
    <property type="entry name" value="Ankyrin_rpt"/>
</dbReference>
<dbReference type="SUPFAM" id="SSF54236">
    <property type="entry name" value="Ubiquitin-like"/>
    <property type="match status" value="1"/>
</dbReference>
<feature type="repeat" description="ANK" evidence="1">
    <location>
        <begin position="173"/>
        <end position="205"/>
    </location>
</feature>
<dbReference type="EMBL" id="VSWD01000012">
    <property type="protein sequence ID" value="KAK3086422.1"/>
    <property type="molecule type" value="Genomic_DNA"/>
</dbReference>
<evidence type="ECO:0000256" key="3">
    <source>
        <dbReference type="SAM" id="MobiDB-lite"/>
    </source>
</evidence>
<accession>A0AA88XS00</accession>
<dbReference type="AlphaFoldDB" id="A0AA88XS00"/>
<keyword evidence="2" id="KW-0175">Coiled coil</keyword>
<feature type="repeat" description="ANK" evidence="1">
    <location>
        <begin position="140"/>
        <end position="172"/>
    </location>
</feature>
<feature type="compositionally biased region" description="Basic and acidic residues" evidence="3">
    <location>
        <begin position="315"/>
        <end position="327"/>
    </location>
</feature>
<evidence type="ECO:0008006" key="6">
    <source>
        <dbReference type="Google" id="ProtNLM"/>
    </source>
</evidence>
<dbReference type="SMART" id="SM00248">
    <property type="entry name" value="ANK"/>
    <property type="match status" value="2"/>
</dbReference>
<proteinExistence type="predicted"/>
<evidence type="ECO:0000256" key="2">
    <source>
        <dbReference type="SAM" id="Coils"/>
    </source>
</evidence>
<feature type="coiled-coil region" evidence="2">
    <location>
        <begin position="348"/>
        <end position="383"/>
    </location>
</feature>
<dbReference type="PROSITE" id="PS50088">
    <property type="entry name" value="ANK_REPEAT"/>
    <property type="match status" value="2"/>
</dbReference>
<evidence type="ECO:0000313" key="5">
    <source>
        <dbReference type="Proteomes" id="UP001186944"/>
    </source>
</evidence>
<dbReference type="Pfam" id="PF12796">
    <property type="entry name" value="Ank_2"/>
    <property type="match status" value="1"/>
</dbReference>
<keyword evidence="1" id="KW-0040">ANK repeat</keyword>
<feature type="compositionally biased region" description="Basic and acidic residues" evidence="3">
    <location>
        <begin position="279"/>
        <end position="295"/>
    </location>
</feature>
<dbReference type="InterPro" id="IPR039323">
    <property type="entry name" value="ANKRD_45/46/60"/>
</dbReference>
<dbReference type="InterPro" id="IPR029071">
    <property type="entry name" value="Ubiquitin-like_domsf"/>
</dbReference>
<protein>
    <recommendedName>
        <fullName evidence="6">Ankyrin repeat domain-containing protein 60</fullName>
    </recommendedName>
</protein>
<keyword evidence="5" id="KW-1185">Reference proteome</keyword>
<dbReference type="InterPro" id="IPR036770">
    <property type="entry name" value="Ankyrin_rpt-contain_sf"/>
</dbReference>
<sequence length="457" mass="52720">MVTRIKSRGITGREKPHFDIQVRLFTEEIFPLRQISTDMKIYELKHYMEFAAGIPINMQKISYLDTGELLNHSSIKGNDIVAGATLFLGVWPMWKELIEAASLGDIDWVFSLGVTIPTAYRTPQSDYMTKRAKKAWLEERGFLALFIAAHRGHEKLVKRLIETGLDLNACTPCGRTALHAAASQGRGNIVDILLESGADIDAEDDEGETALSIAAKFNHKSCERHLFLFRWQERAKRTRPSAQPKRMAHQFFDSAFPVWMSGPQSQLYFTNILPPDDFEGTRLDSPKKKVRKPEFSRNGTEESFEQPDDEEYDEDGNRLPVIREERQKKPKSGSTLSFDDWLKRKKAIEQRAIDIRKAAEEKIRLEEEERKRLEAEKSQSYETWLAQREAEKKKVEFQRMRENEPTLEKGPGALRSYLRNLGRTRTGDLYEDWLNQKEEEINLQDFKTKMTVATAGN</sequence>
<evidence type="ECO:0000313" key="4">
    <source>
        <dbReference type="EMBL" id="KAK3086422.1"/>
    </source>
</evidence>
<dbReference type="PANTHER" id="PTHR22677:SF3">
    <property type="entry name" value="ANKYRIN REPEAT DOMAIN-CONTAINING PROTEIN 60"/>
    <property type="match status" value="1"/>
</dbReference>
<feature type="region of interest" description="Disordered" evidence="3">
    <location>
        <begin position="279"/>
        <end position="336"/>
    </location>
</feature>
<evidence type="ECO:0000256" key="1">
    <source>
        <dbReference type="PROSITE-ProRule" id="PRU00023"/>
    </source>
</evidence>
<feature type="compositionally biased region" description="Acidic residues" evidence="3">
    <location>
        <begin position="302"/>
        <end position="314"/>
    </location>
</feature>
<comment type="caution">
    <text evidence="4">The sequence shown here is derived from an EMBL/GenBank/DDBJ whole genome shotgun (WGS) entry which is preliminary data.</text>
</comment>